<dbReference type="EMBL" id="JBBMEX010000008">
    <property type="protein sequence ID" value="MEQ2557961.1"/>
    <property type="molecule type" value="Genomic_DNA"/>
</dbReference>
<evidence type="ECO:0000313" key="2">
    <source>
        <dbReference type="EMBL" id="MEQ2557961.1"/>
    </source>
</evidence>
<feature type="region of interest" description="Disordered" evidence="1">
    <location>
        <begin position="246"/>
        <end position="302"/>
    </location>
</feature>
<dbReference type="RefSeq" id="WP_353530942.1">
    <property type="nucleotide sequence ID" value="NZ_JBBMEX010000008.1"/>
</dbReference>
<protein>
    <submittedName>
        <fullName evidence="2">HD-GYP domain protein</fullName>
    </submittedName>
</protein>
<sequence>MSRITSYGKQSITDLLGKMNQAENAIDQADKTEDGKSTKKDKSKVFAGDLNLIDDPVTKKRKEAQQKALKVVKDAWDIDRSIDADIQERRDHYDKMKTLYSEAQDEVLKINDQKKALREQHMVEPDSQEQKDLELLEKRQVCMSGKFNIELTEEEWKRCEEIDKAGLTNYQEQALELNKRSIHFREELKEAQKGMKEDVAKIKAIRLERLKSDPMVEAEKNADQIMENASKEIIGLLKQEAIDNMDEKQQEAEEKAKDTKEEKKEEEKKLEEQKLERAKQEAMMMQTKEAARKVRAQQKHVEASDVDMGEIVTLARDYRQPENVSQTLNEIKNNMKLLEADLKGIQVDEEG</sequence>
<comment type="caution">
    <text evidence="2">The sequence shown here is derived from an EMBL/GenBank/DDBJ whole genome shotgun (WGS) entry which is preliminary data.</text>
</comment>
<feature type="compositionally biased region" description="Basic and acidic residues" evidence="1">
    <location>
        <begin position="246"/>
        <end position="280"/>
    </location>
</feature>
<reference evidence="2 3" key="1">
    <citation type="submission" date="2024-03" db="EMBL/GenBank/DDBJ databases">
        <title>Human intestinal bacterial collection.</title>
        <authorList>
            <person name="Pauvert C."/>
            <person name="Hitch T.C.A."/>
            <person name="Clavel T."/>
        </authorList>
    </citation>
    <scope>NUCLEOTIDE SEQUENCE [LARGE SCALE GENOMIC DNA]</scope>
    <source>
        <strain evidence="2 3">CLA-AA-H185</strain>
    </source>
</reference>
<name>A0ABV1HE20_9FIRM</name>
<dbReference type="Proteomes" id="UP001454489">
    <property type="component" value="Unassembled WGS sequence"/>
</dbReference>
<gene>
    <name evidence="2" type="ORF">WMO43_08775</name>
</gene>
<evidence type="ECO:0000256" key="1">
    <source>
        <dbReference type="SAM" id="MobiDB-lite"/>
    </source>
</evidence>
<accession>A0ABV1HE20</accession>
<organism evidence="2 3">
    <name type="scientific">Maccoyibacter intestinihominis</name>
    <dbReference type="NCBI Taxonomy" id="3133499"/>
    <lineage>
        <taxon>Bacteria</taxon>
        <taxon>Bacillati</taxon>
        <taxon>Bacillota</taxon>
        <taxon>Clostridia</taxon>
        <taxon>Lachnospirales</taxon>
        <taxon>Lachnospiraceae</taxon>
        <taxon>Maccoyibacter</taxon>
    </lineage>
</organism>
<evidence type="ECO:0000313" key="3">
    <source>
        <dbReference type="Proteomes" id="UP001454489"/>
    </source>
</evidence>
<keyword evidence="3" id="KW-1185">Reference proteome</keyword>
<proteinExistence type="predicted"/>